<organism evidence="5 6">
    <name type="scientific">Solanum commersonii</name>
    <name type="common">Commerson's wild potato</name>
    <name type="synonym">Commerson's nightshade</name>
    <dbReference type="NCBI Taxonomy" id="4109"/>
    <lineage>
        <taxon>Eukaryota</taxon>
        <taxon>Viridiplantae</taxon>
        <taxon>Streptophyta</taxon>
        <taxon>Embryophyta</taxon>
        <taxon>Tracheophyta</taxon>
        <taxon>Spermatophyta</taxon>
        <taxon>Magnoliopsida</taxon>
        <taxon>eudicotyledons</taxon>
        <taxon>Gunneridae</taxon>
        <taxon>Pentapetalae</taxon>
        <taxon>asterids</taxon>
        <taxon>lamiids</taxon>
        <taxon>Solanales</taxon>
        <taxon>Solanaceae</taxon>
        <taxon>Solanoideae</taxon>
        <taxon>Solaneae</taxon>
        <taxon>Solanum</taxon>
    </lineage>
</organism>
<dbReference type="AlphaFoldDB" id="A0A9J5Z8J5"/>
<keyword evidence="3" id="KW-0496">Mitochondrion</keyword>
<dbReference type="InterPro" id="IPR007648">
    <property type="entry name" value="ATPase_inhibitor_mt"/>
</dbReference>
<dbReference type="GO" id="GO:0042030">
    <property type="term" value="F:ATPase inhibitor activity"/>
    <property type="evidence" value="ECO:0007669"/>
    <property type="project" value="InterPro"/>
</dbReference>
<evidence type="ECO:0000256" key="3">
    <source>
        <dbReference type="ARBA" id="ARBA00023128"/>
    </source>
</evidence>
<gene>
    <name evidence="5" type="ORF">H5410_029280</name>
</gene>
<dbReference type="EMBL" id="JACXVP010000005">
    <property type="protein sequence ID" value="KAG5607788.1"/>
    <property type="molecule type" value="Genomic_DNA"/>
</dbReference>
<dbReference type="GO" id="GO:0005739">
    <property type="term" value="C:mitochondrion"/>
    <property type="evidence" value="ECO:0007669"/>
    <property type="project" value="UniProtKB-SubCell"/>
</dbReference>
<comment type="caution">
    <text evidence="5">The sequence shown here is derived from an EMBL/GenBank/DDBJ whole genome shotgun (WGS) entry which is preliminary data.</text>
</comment>
<evidence type="ECO:0000256" key="4">
    <source>
        <dbReference type="SAM" id="MobiDB-lite"/>
    </source>
</evidence>
<dbReference type="PANTHER" id="PTHR33878">
    <property type="entry name" value="OS08G0559000 PROTEIN"/>
    <property type="match status" value="1"/>
</dbReference>
<dbReference type="OrthoDB" id="691961at2759"/>
<protein>
    <recommendedName>
        <fullName evidence="7">ATPase inhibitor</fullName>
    </recommendedName>
</protein>
<evidence type="ECO:0000256" key="1">
    <source>
        <dbReference type="ARBA" id="ARBA00004173"/>
    </source>
</evidence>
<evidence type="ECO:0008006" key="7">
    <source>
        <dbReference type="Google" id="ProtNLM"/>
    </source>
</evidence>
<evidence type="ECO:0000313" key="6">
    <source>
        <dbReference type="Proteomes" id="UP000824120"/>
    </source>
</evidence>
<accession>A0A9J5Z8J5</accession>
<feature type="compositionally biased region" description="Basic and acidic residues" evidence="4">
    <location>
        <begin position="61"/>
        <end position="81"/>
    </location>
</feature>
<proteinExistence type="inferred from homology"/>
<dbReference type="Proteomes" id="UP000824120">
    <property type="component" value="Chromosome 5"/>
</dbReference>
<dbReference type="Pfam" id="PF04568">
    <property type="entry name" value="IATP"/>
    <property type="match status" value="1"/>
</dbReference>
<dbReference type="PANTHER" id="PTHR33878:SF3">
    <property type="entry name" value="ATPASE INHIBITOR"/>
    <property type="match status" value="1"/>
</dbReference>
<comment type="similarity">
    <text evidence="2">Belongs to the ATPase inhibitor family.</text>
</comment>
<sequence length="102" mass="11523">MAMRSVVSFSGLRRLTEGANVALRSSVSGLRCFSDGKILGEEERAQENIYIQKMERERLEKAKQKAEREKAEKEKADKKAGEGLTRAELTSQTLPFQVTFDK</sequence>
<reference evidence="5 6" key="1">
    <citation type="submission" date="2020-09" db="EMBL/GenBank/DDBJ databases">
        <title>De no assembly of potato wild relative species, Solanum commersonii.</title>
        <authorList>
            <person name="Cho K."/>
        </authorList>
    </citation>
    <scope>NUCLEOTIDE SEQUENCE [LARGE SCALE GENOMIC DNA]</scope>
    <source>
        <strain evidence="5">LZ3.2</strain>
        <tissue evidence="5">Leaf</tissue>
    </source>
</reference>
<comment type="subcellular location">
    <subcellularLocation>
        <location evidence="1">Mitochondrion</location>
    </subcellularLocation>
</comment>
<evidence type="ECO:0000256" key="2">
    <source>
        <dbReference type="ARBA" id="ARBA00010901"/>
    </source>
</evidence>
<feature type="region of interest" description="Disordered" evidence="4">
    <location>
        <begin position="61"/>
        <end position="86"/>
    </location>
</feature>
<name>A0A9J5Z8J5_SOLCO</name>
<keyword evidence="6" id="KW-1185">Reference proteome</keyword>
<dbReference type="InterPro" id="IPR045284">
    <property type="entry name" value="At2g27730-like"/>
</dbReference>
<evidence type="ECO:0000313" key="5">
    <source>
        <dbReference type="EMBL" id="KAG5607788.1"/>
    </source>
</evidence>